<keyword evidence="1" id="KW-0238">DNA-binding</keyword>
<dbReference type="Proteomes" id="UP000529637">
    <property type="component" value="Unassembled WGS sequence"/>
</dbReference>
<proteinExistence type="predicted"/>
<organism evidence="1 2">
    <name type="scientific">Piscinibacter koreensis</name>
    <dbReference type="NCBI Taxonomy" id="2742824"/>
    <lineage>
        <taxon>Bacteria</taxon>
        <taxon>Pseudomonadati</taxon>
        <taxon>Pseudomonadota</taxon>
        <taxon>Betaproteobacteria</taxon>
        <taxon>Burkholderiales</taxon>
        <taxon>Sphaerotilaceae</taxon>
        <taxon>Piscinibacter</taxon>
    </lineage>
</organism>
<keyword evidence="2" id="KW-1185">Reference proteome</keyword>
<sequence>MKTPKQAKAEFEERGLPISSWADERGFSRALVYAVLAGRKKGKRGVSHEIAVALGIKPAPRGLPSP</sequence>
<dbReference type="NCBIfam" id="TIGR04111">
    <property type="entry name" value="BcepMu_gp16"/>
    <property type="match status" value="1"/>
</dbReference>
<dbReference type="EMBL" id="JABWMJ010000005">
    <property type="protein sequence ID" value="NUZ06718.1"/>
    <property type="molecule type" value="Genomic_DNA"/>
</dbReference>
<comment type="caution">
    <text evidence="1">The sequence shown here is derived from an EMBL/GenBank/DDBJ whole genome shotgun (WGS) entry which is preliminary data.</text>
</comment>
<dbReference type="GO" id="GO:0003677">
    <property type="term" value="F:DNA binding"/>
    <property type="evidence" value="ECO:0007669"/>
    <property type="project" value="UniProtKB-KW"/>
</dbReference>
<dbReference type="AlphaFoldDB" id="A0A7Y6NNZ9"/>
<accession>A0A7Y6NNZ9</accession>
<protein>
    <submittedName>
        <fullName evidence="1">DNA-binding protein</fullName>
    </submittedName>
</protein>
<dbReference type="InterPro" id="IPR026365">
    <property type="entry name" value="BcepMu_gp16"/>
</dbReference>
<reference evidence="1 2" key="1">
    <citation type="submission" date="2020-06" db="EMBL/GenBank/DDBJ databases">
        <title>Schlegella sp. ID0723 isolated from air conditioner.</title>
        <authorList>
            <person name="Kim D.Y."/>
            <person name="Kim D.-U."/>
        </authorList>
    </citation>
    <scope>NUCLEOTIDE SEQUENCE [LARGE SCALE GENOMIC DNA]</scope>
    <source>
        <strain evidence="1 2">ID0723</strain>
    </source>
</reference>
<dbReference type="RefSeq" id="WP_176069554.1">
    <property type="nucleotide sequence ID" value="NZ_JABWMJ010000005.1"/>
</dbReference>
<name>A0A7Y6NNZ9_9BURK</name>
<gene>
    <name evidence="1" type="ORF">HQN59_13195</name>
</gene>
<evidence type="ECO:0000313" key="2">
    <source>
        <dbReference type="Proteomes" id="UP000529637"/>
    </source>
</evidence>
<evidence type="ECO:0000313" key="1">
    <source>
        <dbReference type="EMBL" id="NUZ06718.1"/>
    </source>
</evidence>